<evidence type="ECO:0000313" key="1">
    <source>
        <dbReference type="EMBL" id="OAI20597.1"/>
    </source>
</evidence>
<gene>
    <name evidence="1" type="ORF">A1507_05035</name>
</gene>
<dbReference type="AlphaFoldDB" id="A0A177NRA7"/>
<reference evidence="1 2" key="1">
    <citation type="submission" date="2016-03" db="EMBL/GenBank/DDBJ databases">
        <authorList>
            <person name="Ploux O."/>
        </authorList>
    </citation>
    <scope>NUCLEOTIDE SEQUENCE [LARGE SCALE GENOMIC DNA]</scope>
    <source>
        <strain evidence="1 2">R-45378</strain>
    </source>
</reference>
<dbReference type="Pfam" id="PF24806">
    <property type="entry name" value="DUF7706"/>
    <property type="match status" value="1"/>
</dbReference>
<dbReference type="EMBL" id="LUUJ01000022">
    <property type="protein sequence ID" value="OAI20597.1"/>
    <property type="molecule type" value="Genomic_DNA"/>
</dbReference>
<name>A0A177NRA7_9GAMM</name>
<organism evidence="1 2">
    <name type="scientific">Methylomonas koyamae</name>
    <dbReference type="NCBI Taxonomy" id="702114"/>
    <lineage>
        <taxon>Bacteria</taxon>
        <taxon>Pseudomonadati</taxon>
        <taxon>Pseudomonadota</taxon>
        <taxon>Gammaproteobacteria</taxon>
        <taxon>Methylococcales</taxon>
        <taxon>Methylococcaceae</taxon>
        <taxon>Methylomonas</taxon>
    </lineage>
</organism>
<dbReference type="OrthoDB" id="5573482at2"/>
<evidence type="ECO:0000313" key="2">
    <source>
        <dbReference type="Proteomes" id="UP000077857"/>
    </source>
</evidence>
<dbReference type="Proteomes" id="UP000077857">
    <property type="component" value="Unassembled WGS sequence"/>
</dbReference>
<proteinExistence type="predicted"/>
<sequence length="67" mass="7649">MTTIKSDEICLVVPLSNQEAWDLAQFLKRVGYAEFRSNAVDDEEAYRMQEVAGKIRQALNQIGYAPR</sequence>
<comment type="caution">
    <text evidence="1">The sequence shown here is derived from an EMBL/GenBank/DDBJ whole genome shotgun (WGS) entry which is preliminary data.</text>
</comment>
<dbReference type="InterPro" id="IPR056123">
    <property type="entry name" value="DUF7706"/>
</dbReference>
<dbReference type="RefSeq" id="WP_064039117.1">
    <property type="nucleotide sequence ID" value="NZ_LUUJ01000022.1"/>
</dbReference>
<protein>
    <submittedName>
        <fullName evidence="1">Uncharacterized protein</fullName>
    </submittedName>
</protein>
<accession>A0A177NRA7</accession>